<reference evidence="2" key="1">
    <citation type="submission" date="2018-09" db="EMBL/GenBank/DDBJ databases">
        <title>Draft Genome Sequence of Mediterraneibacter sp. KCTC 15684.</title>
        <authorList>
            <person name="Kim J.S."/>
            <person name="Han K.I."/>
            <person name="Suh M.K."/>
            <person name="Lee K.C."/>
            <person name="Eom M.K."/>
            <person name="Lee J.H."/>
            <person name="Park S.H."/>
            <person name="Kang S.W."/>
            <person name="Park J.E."/>
            <person name="Oh B.S."/>
            <person name="Yu S.Y."/>
            <person name="Choi S.H."/>
            <person name="Lee D.H."/>
            <person name="Yoon H."/>
            <person name="Kim B."/>
            <person name="Yang S.J."/>
            <person name="Lee J.S."/>
        </authorList>
    </citation>
    <scope>NUCLEOTIDE SEQUENCE [LARGE SCALE GENOMIC DNA]</scope>
    <source>
        <strain evidence="2">KCTC 15684</strain>
    </source>
</reference>
<comment type="caution">
    <text evidence="1">The sequence shown here is derived from an EMBL/GenBank/DDBJ whole genome shotgun (WGS) entry which is preliminary data.</text>
</comment>
<organism evidence="1 2">
    <name type="scientific">Mediterraneibacter butyricigenes</name>
    <dbReference type="NCBI Taxonomy" id="2316025"/>
    <lineage>
        <taxon>Bacteria</taxon>
        <taxon>Bacillati</taxon>
        <taxon>Bacillota</taxon>
        <taxon>Clostridia</taxon>
        <taxon>Lachnospirales</taxon>
        <taxon>Lachnospiraceae</taxon>
        <taxon>Mediterraneibacter</taxon>
    </lineage>
</organism>
<dbReference type="AlphaFoldDB" id="A0A391P967"/>
<proteinExistence type="predicted"/>
<dbReference type="Proteomes" id="UP000265643">
    <property type="component" value="Unassembled WGS sequence"/>
</dbReference>
<evidence type="ECO:0000313" key="2">
    <source>
        <dbReference type="Proteomes" id="UP000265643"/>
    </source>
</evidence>
<evidence type="ECO:0000313" key="1">
    <source>
        <dbReference type="EMBL" id="GCA66239.1"/>
    </source>
</evidence>
<protein>
    <submittedName>
        <fullName evidence="1">Uncharacterized protein</fullName>
    </submittedName>
</protein>
<accession>A0A391P967</accession>
<gene>
    <name evidence="1" type="ORF">KGMB01110_06750</name>
</gene>
<dbReference type="EMBL" id="BHGK01000001">
    <property type="protein sequence ID" value="GCA66239.1"/>
    <property type="molecule type" value="Genomic_DNA"/>
</dbReference>
<keyword evidence="2" id="KW-1185">Reference proteome</keyword>
<sequence>MMLQNCAKQTRIVEFLKMNCENKSSGLYFEKNKYLNPPGCNTPLIVAFSGKEKEEIRQACGATVWRPVVM</sequence>
<name>A0A391P967_9FIRM</name>